<protein>
    <submittedName>
        <fullName evidence="2">Gamma-glutamylcyclotransferase</fullName>
    </submittedName>
</protein>
<dbReference type="InterPro" id="IPR009288">
    <property type="entry name" value="AIG2-like_dom"/>
</dbReference>
<evidence type="ECO:0000259" key="1">
    <source>
        <dbReference type="Pfam" id="PF06094"/>
    </source>
</evidence>
<feature type="domain" description="Gamma-glutamylcyclotransferase AIG2-like" evidence="1">
    <location>
        <begin position="238"/>
        <end position="344"/>
    </location>
</feature>
<gene>
    <name evidence="2" type="ORF">MMF94_19800</name>
</gene>
<dbReference type="RefSeq" id="WP_241038551.1">
    <property type="nucleotide sequence ID" value="NZ_BAAAJF010000012.1"/>
</dbReference>
<accession>A0ABS9THB3</accession>
<name>A0ABS9THB3_9PSEU</name>
<evidence type="ECO:0000313" key="2">
    <source>
        <dbReference type="EMBL" id="MCH6167937.1"/>
    </source>
</evidence>
<dbReference type="SUPFAM" id="SSF110857">
    <property type="entry name" value="Gamma-glutamyl cyclotransferase-like"/>
    <property type="match status" value="1"/>
</dbReference>
<dbReference type="InterPro" id="IPR036568">
    <property type="entry name" value="GGCT-like_sf"/>
</dbReference>
<dbReference type="CDD" id="cd06661">
    <property type="entry name" value="GGCT_like"/>
    <property type="match status" value="1"/>
</dbReference>
<sequence length="351" mass="37889">MSWPDADFPADPYPGAVPPSSFVHLDEVSYPVRPDPRAGWLVSTVGEAPLDTWLAGHGCAPAAERVPVLTYGSNRCPSKITWLRRELGLGPDPVVVLRARTRDVAAVWAAGLRHRDGQRPAVLAASPGTVEDHAVWLATPEQIAVLDRCEGRDERFRLARLRTGEVDLEDGTRLDAPWCYLGHAAIRRPLLVDGAAVRCADVSQLAALELTGNAAPGDGLDAFTVHGEPHPDEWPAALFAYGLLQPGNPSWDRLAPHAAGDPVRGTVNGTVLDTGRGFPALLPGTGDRAPGWLVPLRDPVAAFPGIDEYEGPEYRRIRTAEGPHERSCWVYAWQAPSRGMPRLAAGWPPND</sequence>
<keyword evidence="3" id="KW-1185">Reference proteome</keyword>
<dbReference type="Proteomes" id="UP001299970">
    <property type="component" value="Unassembled WGS sequence"/>
</dbReference>
<comment type="caution">
    <text evidence="2">The sequence shown here is derived from an EMBL/GenBank/DDBJ whole genome shotgun (WGS) entry which is preliminary data.</text>
</comment>
<dbReference type="InterPro" id="IPR013024">
    <property type="entry name" value="GGCT-like"/>
</dbReference>
<proteinExistence type="predicted"/>
<organism evidence="2 3">
    <name type="scientific">Pseudonocardia alaniniphila</name>
    <dbReference type="NCBI Taxonomy" id="75291"/>
    <lineage>
        <taxon>Bacteria</taxon>
        <taxon>Bacillati</taxon>
        <taxon>Actinomycetota</taxon>
        <taxon>Actinomycetes</taxon>
        <taxon>Pseudonocardiales</taxon>
        <taxon>Pseudonocardiaceae</taxon>
        <taxon>Pseudonocardia</taxon>
    </lineage>
</organism>
<dbReference type="Pfam" id="PF06094">
    <property type="entry name" value="GGACT"/>
    <property type="match status" value="1"/>
</dbReference>
<evidence type="ECO:0000313" key="3">
    <source>
        <dbReference type="Proteomes" id="UP001299970"/>
    </source>
</evidence>
<reference evidence="2 3" key="1">
    <citation type="submission" date="2022-03" db="EMBL/GenBank/DDBJ databases">
        <title>Pseudonocardia alaer sp. nov., a novel actinomycete isolated from reed forest soil.</title>
        <authorList>
            <person name="Wang L."/>
        </authorList>
    </citation>
    <scope>NUCLEOTIDE SEQUENCE [LARGE SCALE GENOMIC DNA]</scope>
    <source>
        <strain evidence="2 3">Y-16303</strain>
    </source>
</reference>
<dbReference type="Gene3D" id="3.10.490.10">
    <property type="entry name" value="Gamma-glutamyl cyclotransferase-like"/>
    <property type="match status" value="1"/>
</dbReference>
<dbReference type="EMBL" id="JAKXMK010000016">
    <property type="protein sequence ID" value="MCH6167937.1"/>
    <property type="molecule type" value="Genomic_DNA"/>
</dbReference>